<protein>
    <submittedName>
        <fullName evidence="2">Uncharacterized protein</fullName>
    </submittedName>
</protein>
<dbReference type="AlphaFoldDB" id="A0A1N6F810"/>
<feature type="chain" id="PRO_5012297380" evidence="1">
    <location>
        <begin position="20"/>
        <end position="123"/>
    </location>
</feature>
<proteinExistence type="predicted"/>
<dbReference type="RefSeq" id="WP_074255526.1">
    <property type="nucleotide sequence ID" value="NZ_FSRL01000001.1"/>
</dbReference>
<reference evidence="3" key="1">
    <citation type="submission" date="2016-11" db="EMBL/GenBank/DDBJ databases">
        <authorList>
            <person name="Varghese N."/>
            <person name="Submissions S."/>
        </authorList>
    </citation>
    <scope>NUCLEOTIDE SEQUENCE [LARGE SCALE GENOMIC DNA]</scope>
    <source>
        <strain evidence="3">DSM 29440</strain>
    </source>
</reference>
<accession>A0A1N6F810</accession>
<keyword evidence="1" id="KW-0732">Signal</keyword>
<keyword evidence="3" id="KW-1185">Reference proteome</keyword>
<sequence>MRHLALPSALALLASPLGAQSDDEPIAMCSSASYEVWVTAQDDPARPALLTLIGARPQSARLTRRNGLRLFASSTADKLYLALHLLPDGTTRIMVQPMGGESVLEEADCSSREALVSYLEART</sequence>
<evidence type="ECO:0000313" key="3">
    <source>
        <dbReference type="Proteomes" id="UP000184932"/>
    </source>
</evidence>
<evidence type="ECO:0000313" key="2">
    <source>
        <dbReference type="EMBL" id="SIN91415.1"/>
    </source>
</evidence>
<evidence type="ECO:0000256" key="1">
    <source>
        <dbReference type="SAM" id="SignalP"/>
    </source>
</evidence>
<organism evidence="2 3">
    <name type="scientific">Vannielia litorea</name>
    <dbReference type="NCBI Taxonomy" id="1217970"/>
    <lineage>
        <taxon>Bacteria</taxon>
        <taxon>Pseudomonadati</taxon>
        <taxon>Pseudomonadota</taxon>
        <taxon>Alphaproteobacteria</taxon>
        <taxon>Rhodobacterales</taxon>
        <taxon>Paracoccaceae</taxon>
        <taxon>Vannielia</taxon>
    </lineage>
</organism>
<dbReference type="Proteomes" id="UP000184932">
    <property type="component" value="Unassembled WGS sequence"/>
</dbReference>
<gene>
    <name evidence="2" type="ORF">SAMN05444002_1455</name>
</gene>
<name>A0A1N6F810_9RHOB</name>
<dbReference type="STRING" id="1217970.SAMN05444002_1455"/>
<dbReference type="EMBL" id="FSRL01000001">
    <property type="protein sequence ID" value="SIN91415.1"/>
    <property type="molecule type" value="Genomic_DNA"/>
</dbReference>
<feature type="signal peptide" evidence="1">
    <location>
        <begin position="1"/>
        <end position="19"/>
    </location>
</feature>